<sequence length="71" mass="8155">MNIQELERRISALEHEMRSAPADERIALRPRVRGLIRTLGEKAVTVPNTLANINRQLEDEALEDMFDNMPV</sequence>
<organism evidence="1 2">
    <name type="scientific">Sulfitobacter aestuariivivens</name>
    <dbReference type="NCBI Taxonomy" id="2766981"/>
    <lineage>
        <taxon>Bacteria</taxon>
        <taxon>Pseudomonadati</taxon>
        <taxon>Pseudomonadota</taxon>
        <taxon>Alphaproteobacteria</taxon>
        <taxon>Rhodobacterales</taxon>
        <taxon>Roseobacteraceae</taxon>
        <taxon>Sulfitobacter</taxon>
    </lineage>
</organism>
<dbReference type="Proteomes" id="UP000635142">
    <property type="component" value="Unassembled WGS sequence"/>
</dbReference>
<name>A0A927D9L7_9RHOB</name>
<keyword evidence="2" id="KW-1185">Reference proteome</keyword>
<accession>A0A927D9L7</accession>
<comment type="caution">
    <text evidence="1">The sequence shown here is derived from an EMBL/GenBank/DDBJ whole genome shotgun (WGS) entry which is preliminary data.</text>
</comment>
<evidence type="ECO:0000313" key="2">
    <source>
        <dbReference type="Proteomes" id="UP000635142"/>
    </source>
</evidence>
<reference evidence="1" key="1">
    <citation type="submission" date="2020-08" db="EMBL/GenBank/DDBJ databases">
        <title>Sulfitobacter aestuariivivens sp. nov., isolated from a tidal flat.</title>
        <authorList>
            <person name="Park S."/>
            <person name="Yoon J.-H."/>
        </authorList>
    </citation>
    <scope>NUCLEOTIDE SEQUENCE</scope>
    <source>
        <strain evidence="1">TSTF-M16</strain>
    </source>
</reference>
<proteinExistence type="predicted"/>
<dbReference type="RefSeq" id="WP_191076674.1">
    <property type="nucleotide sequence ID" value="NZ_JACTAG010000002.1"/>
</dbReference>
<dbReference type="EMBL" id="JACTAG010000002">
    <property type="protein sequence ID" value="MBD3665712.1"/>
    <property type="molecule type" value="Genomic_DNA"/>
</dbReference>
<protein>
    <submittedName>
        <fullName evidence="1">Uncharacterized protein</fullName>
    </submittedName>
</protein>
<gene>
    <name evidence="1" type="ORF">H9Q16_17385</name>
</gene>
<evidence type="ECO:0000313" key="1">
    <source>
        <dbReference type="EMBL" id="MBD3665712.1"/>
    </source>
</evidence>
<dbReference type="AlphaFoldDB" id="A0A927D9L7"/>